<accession>B8C5B9</accession>
<dbReference type="InterPro" id="IPR048068">
    <property type="entry name" value="LarA-like"/>
</dbReference>
<dbReference type="AlphaFoldDB" id="B8C5B9"/>
<keyword evidence="3" id="KW-1185">Reference proteome</keyword>
<dbReference type="OMA" id="MYKLEPV"/>
<dbReference type="InterPro" id="IPR043166">
    <property type="entry name" value="LarA-like_C"/>
</dbReference>
<reference evidence="2 3" key="2">
    <citation type="journal article" date="2008" name="Nature">
        <title>The Phaeodactylum genome reveals the evolutionary history of diatom genomes.</title>
        <authorList>
            <person name="Bowler C."/>
            <person name="Allen A.E."/>
            <person name="Badger J.H."/>
            <person name="Grimwood J."/>
            <person name="Jabbari K."/>
            <person name="Kuo A."/>
            <person name="Maheswari U."/>
            <person name="Martens C."/>
            <person name="Maumus F."/>
            <person name="Otillar R.P."/>
            <person name="Rayko E."/>
            <person name="Salamov A."/>
            <person name="Vandepoele K."/>
            <person name="Beszteri B."/>
            <person name="Gruber A."/>
            <person name="Heijde M."/>
            <person name="Katinka M."/>
            <person name="Mock T."/>
            <person name="Valentin K."/>
            <person name="Verret F."/>
            <person name="Berges J.A."/>
            <person name="Brownlee C."/>
            <person name="Cadoret J.P."/>
            <person name="Chiovitti A."/>
            <person name="Choi C.J."/>
            <person name="Coesel S."/>
            <person name="De Martino A."/>
            <person name="Detter J.C."/>
            <person name="Durkin C."/>
            <person name="Falciatore A."/>
            <person name="Fournet J."/>
            <person name="Haruta M."/>
            <person name="Huysman M.J."/>
            <person name="Jenkins B.D."/>
            <person name="Jiroutova K."/>
            <person name="Jorgensen R.E."/>
            <person name="Joubert Y."/>
            <person name="Kaplan A."/>
            <person name="Kroger N."/>
            <person name="Kroth P.G."/>
            <person name="La Roche J."/>
            <person name="Lindquist E."/>
            <person name="Lommer M."/>
            <person name="Martin-Jezequel V."/>
            <person name="Lopez P.J."/>
            <person name="Lucas S."/>
            <person name="Mangogna M."/>
            <person name="McGinnis K."/>
            <person name="Medlin L.K."/>
            <person name="Montsant A."/>
            <person name="Oudot-Le Secq M.P."/>
            <person name="Napoli C."/>
            <person name="Obornik M."/>
            <person name="Parker M.S."/>
            <person name="Petit J.L."/>
            <person name="Porcel B.M."/>
            <person name="Poulsen N."/>
            <person name="Robison M."/>
            <person name="Rychlewski L."/>
            <person name="Rynearson T.A."/>
            <person name="Schmutz J."/>
            <person name="Shapiro H."/>
            <person name="Siaut M."/>
            <person name="Stanley M."/>
            <person name="Sussman M.R."/>
            <person name="Taylor A.R."/>
            <person name="Vardi A."/>
            <person name="von Dassow P."/>
            <person name="Vyverman W."/>
            <person name="Willis A."/>
            <person name="Wyrwicz L.S."/>
            <person name="Rokhsar D.S."/>
            <person name="Weissenbach J."/>
            <person name="Armbrust E.V."/>
            <person name="Green B.R."/>
            <person name="Van de Peer Y."/>
            <person name="Grigoriev I.V."/>
        </authorList>
    </citation>
    <scope>NUCLEOTIDE SEQUENCE [LARGE SCALE GENOMIC DNA]</scope>
    <source>
        <strain evidence="2 3">CCMP1335</strain>
    </source>
</reference>
<proteinExistence type="predicted"/>
<evidence type="ECO:0000256" key="1">
    <source>
        <dbReference type="SAM" id="MobiDB-lite"/>
    </source>
</evidence>
<dbReference type="PaxDb" id="35128-Thaps6020"/>
<sequence>MTSSNPPSPSSSLFCSIGSPTTSISNDEVRYQVNTFLSSMGSRREVLILPPDFTRFHSQAGMITRFISEYYNYTTPEDGSNEDDATDSRSSATPNIQIIPALGTHAPMTQHQIELMFGKELASKANPNPFIVHNWREDVVTIGHAPAEMVSEATYGMVNEPWPAQLNKLVWDKRIENNTDDGSDNNLPPLVISVGQVVPHEVMGMANFNKNLFVGVGGLEAINLSHFIGAVHGMEKLMGRGQNPLRSILNYCSEKYLQSQFDLWYILTVMGTNETTGQVEMKGFYIGNDMQCYDLACDLSLKVNFNLLEKSPKKIVVYLNDEYHSTWLGNKSIYRTRMAIADGGELVVLAPWVETFGEDGHIDELIRKVGYVGTPTIMEAMEEDEDLKNNLSAIAHLIHGSSEGRFSITYCPGHLTKEEIESVGFNYADLSETKQLYDSSTLKDGWNTLTDEHGVEEEFFYISNPALGLWAVPSRFDDSSASQQSFSVSSNAATYVSSDQIPSDMSGGVGGWKKPPKVDM</sequence>
<dbReference type="Proteomes" id="UP000001449">
    <property type="component" value="Chromosome 6"/>
</dbReference>
<dbReference type="RefSeq" id="XP_002290984.1">
    <property type="nucleotide sequence ID" value="XM_002290948.1"/>
</dbReference>
<dbReference type="PANTHER" id="PTHR33171:SF17">
    <property type="entry name" value="LARA-LIKE N-TERMINAL DOMAIN-CONTAINING PROTEIN"/>
    <property type="match status" value="1"/>
</dbReference>
<dbReference type="eggNOG" id="ENOG502QWF9">
    <property type="taxonomic scope" value="Eukaryota"/>
</dbReference>
<dbReference type="GeneID" id="7448564"/>
<dbReference type="STRING" id="35128.B8C5B9"/>
<evidence type="ECO:0000313" key="3">
    <source>
        <dbReference type="Proteomes" id="UP000001449"/>
    </source>
</evidence>
<dbReference type="Gene3D" id="3.40.50.11440">
    <property type="match status" value="1"/>
</dbReference>
<dbReference type="PANTHER" id="PTHR33171">
    <property type="entry name" value="LAR_N DOMAIN-CONTAINING PROTEIN"/>
    <property type="match status" value="1"/>
</dbReference>
<feature type="region of interest" description="Disordered" evidence="1">
    <location>
        <begin position="499"/>
        <end position="520"/>
    </location>
</feature>
<dbReference type="EMBL" id="CM000643">
    <property type="protein sequence ID" value="EED91091.1"/>
    <property type="molecule type" value="Genomic_DNA"/>
</dbReference>
<organism evidence="2 3">
    <name type="scientific">Thalassiosira pseudonana</name>
    <name type="common">Marine diatom</name>
    <name type="synonym">Cyclotella nana</name>
    <dbReference type="NCBI Taxonomy" id="35128"/>
    <lineage>
        <taxon>Eukaryota</taxon>
        <taxon>Sar</taxon>
        <taxon>Stramenopiles</taxon>
        <taxon>Ochrophyta</taxon>
        <taxon>Bacillariophyta</taxon>
        <taxon>Coscinodiscophyceae</taxon>
        <taxon>Thalassiosirophycidae</taxon>
        <taxon>Thalassiosirales</taxon>
        <taxon>Thalassiosiraceae</taxon>
        <taxon>Thalassiosira</taxon>
    </lineage>
</organism>
<dbReference type="HOGENOM" id="CLU_619420_0_0_1"/>
<dbReference type="Gene3D" id="3.90.226.30">
    <property type="match status" value="1"/>
</dbReference>
<protein>
    <recommendedName>
        <fullName evidence="4">LarA-like N-terminal domain-containing protein</fullName>
    </recommendedName>
</protein>
<evidence type="ECO:0000313" key="2">
    <source>
        <dbReference type="EMBL" id="EED91091.1"/>
    </source>
</evidence>
<dbReference type="InParanoid" id="B8C5B9"/>
<dbReference type="KEGG" id="tps:THAPSDRAFT_6020"/>
<gene>
    <name evidence="2" type="ORF">THAPSDRAFT_6020</name>
</gene>
<name>B8C5B9_THAPS</name>
<reference evidence="2 3" key="1">
    <citation type="journal article" date="2004" name="Science">
        <title>The genome of the diatom Thalassiosira pseudonana: ecology, evolution, and metabolism.</title>
        <authorList>
            <person name="Armbrust E.V."/>
            <person name="Berges J.A."/>
            <person name="Bowler C."/>
            <person name="Green B.R."/>
            <person name="Martinez D."/>
            <person name="Putnam N.H."/>
            <person name="Zhou S."/>
            <person name="Allen A.E."/>
            <person name="Apt K.E."/>
            <person name="Bechner M."/>
            <person name="Brzezinski M.A."/>
            <person name="Chaal B.K."/>
            <person name="Chiovitti A."/>
            <person name="Davis A.K."/>
            <person name="Demarest M.S."/>
            <person name="Detter J.C."/>
            <person name="Glavina T."/>
            <person name="Goodstein D."/>
            <person name="Hadi M.Z."/>
            <person name="Hellsten U."/>
            <person name="Hildebrand M."/>
            <person name="Jenkins B.D."/>
            <person name="Jurka J."/>
            <person name="Kapitonov V.V."/>
            <person name="Kroger N."/>
            <person name="Lau W.W."/>
            <person name="Lane T.W."/>
            <person name="Larimer F.W."/>
            <person name="Lippmeier J.C."/>
            <person name="Lucas S."/>
            <person name="Medina M."/>
            <person name="Montsant A."/>
            <person name="Obornik M."/>
            <person name="Parker M.S."/>
            <person name="Palenik B."/>
            <person name="Pazour G.J."/>
            <person name="Richardson P.M."/>
            <person name="Rynearson T.A."/>
            <person name="Saito M.A."/>
            <person name="Schwartz D.C."/>
            <person name="Thamatrakoln K."/>
            <person name="Valentin K."/>
            <person name="Vardi A."/>
            <person name="Wilkerson F.P."/>
            <person name="Rokhsar D.S."/>
        </authorList>
    </citation>
    <scope>NUCLEOTIDE SEQUENCE [LARGE SCALE GENOMIC DNA]</scope>
    <source>
        <strain evidence="2 3">CCMP1335</strain>
    </source>
</reference>
<evidence type="ECO:0008006" key="4">
    <source>
        <dbReference type="Google" id="ProtNLM"/>
    </source>
</evidence>